<gene>
    <name evidence="2" type="ORF">Ari01nite_66680</name>
</gene>
<keyword evidence="3" id="KW-1185">Reference proteome</keyword>
<organism evidence="2 3">
    <name type="scientific">Paractinoplanes rishiriensis</name>
    <dbReference type="NCBI Taxonomy" id="1050105"/>
    <lineage>
        <taxon>Bacteria</taxon>
        <taxon>Bacillati</taxon>
        <taxon>Actinomycetota</taxon>
        <taxon>Actinomycetes</taxon>
        <taxon>Micromonosporales</taxon>
        <taxon>Micromonosporaceae</taxon>
        <taxon>Paractinoplanes</taxon>
    </lineage>
</organism>
<feature type="signal peptide" evidence="1">
    <location>
        <begin position="1"/>
        <end position="16"/>
    </location>
</feature>
<evidence type="ECO:0000313" key="2">
    <source>
        <dbReference type="EMBL" id="GIE99203.1"/>
    </source>
</evidence>
<dbReference type="Proteomes" id="UP000636960">
    <property type="component" value="Unassembled WGS sequence"/>
</dbReference>
<name>A0A919MXQ7_9ACTN</name>
<dbReference type="AlphaFoldDB" id="A0A919MXQ7"/>
<proteinExistence type="predicted"/>
<dbReference type="EMBL" id="BOMV01000071">
    <property type="protein sequence ID" value="GIE99203.1"/>
    <property type="molecule type" value="Genomic_DNA"/>
</dbReference>
<protein>
    <submittedName>
        <fullName evidence="2">Uncharacterized protein</fullName>
    </submittedName>
</protein>
<evidence type="ECO:0000313" key="3">
    <source>
        <dbReference type="Proteomes" id="UP000636960"/>
    </source>
</evidence>
<comment type="caution">
    <text evidence="2">The sequence shown here is derived from an EMBL/GenBank/DDBJ whole genome shotgun (WGS) entry which is preliminary data.</text>
</comment>
<evidence type="ECO:0000256" key="1">
    <source>
        <dbReference type="SAM" id="SignalP"/>
    </source>
</evidence>
<keyword evidence="1" id="KW-0732">Signal</keyword>
<feature type="chain" id="PRO_5039459501" evidence="1">
    <location>
        <begin position="17"/>
        <end position="163"/>
    </location>
</feature>
<accession>A0A919MXQ7</accession>
<sequence>MWAALLLVTVAGCAGAESVGGSTGAAALRGFGVEVEQAVAPRVPSVHLRTCGSWGCHEQDVPLMVSGPMSALPCPTGAAPDTACSAVRLPGPGPGFGYAPVPPLTLDPVTVTVTTPDKAKFKINAEVRVTPVAVCDAAPCPSGTGTPQAKLQIAADGTVRQSG</sequence>
<reference evidence="2" key="1">
    <citation type="submission" date="2021-01" db="EMBL/GenBank/DDBJ databases">
        <title>Whole genome shotgun sequence of Actinoplanes rishiriensis NBRC 108556.</title>
        <authorList>
            <person name="Komaki H."/>
            <person name="Tamura T."/>
        </authorList>
    </citation>
    <scope>NUCLEOTIDE SEQUENCE</scope>
    <source>
        <strain evidence="2">NBRC 108556</strain>
    </source>
</reference>